<proteinExistence type="inferred from homology"/>
<dbReference type="EMBL" id="QHHQ01000004">
    <property type="protein sequence ID" value="RAI00101.1"/>
    <property type="molecule type" value="Genomic_DNA"/>
</dbReference>
<keyword evidence="2 7" id="KW-0813">Transport</keyword>
<dbReference type="CDD" id="cd06261">
    <property type="entry name" value="TM_PBP2"/>
    <property type="match status" value="1"/>
</dbReference>
<keyword evidence="5 7" id="KW-1133">Transmembrane helix</keyword>
<feature type="domain" description="ABC transmembrane type-1" evidence="8">
    <location>
        <begin position="94"/>
        <end position="311"/>
    </location>
</feature>
<gene>
    <name evidence="9" type="ORF">DLJ53_20505</name>
</gene>
<evidence type="ECO:0000256" key="2">
    <source>
        <dbReference type="ARBA" id="ARBA00022448"/>
    </source>
</evidence>
<keyword evidence="3" id="KW-1003">Cell membrane</keyword>
<dbReference type="Pfam" id="PF00528">
    <property type="entry name" value="BPD_transp_1"/>
    <property type="match status" value="1"/>
</dbReference>
<feature type="transmembrane region" description="Helical" evidence="7">
    <location>
        <begin position="12"/>
        <end position="31"/>
    </location>
</feature>
<keyword evidence="4 7" id="KW-0812">Transmembrane</keyword>
<dbReference type="Gene3D" id="1.10.3720.10">
    <property type="entry name" value="MetI-like"/>
    <property type="match status" value="1"/>
</dbReference>
<dbReference type="InterPro" id="IPR035906">
    <property type="entry name" value="MetI-like_sf"/>
</dbReference>
<evidence type="ECO:0000256" key="1">
    <source>
        <dbReference type="ARBA" id="ARBA00004651"/>
    </source>
</evidence>
<accession>A0A8B2NNB6</accession>
<feature type="transmembrane region" description="Helical" evidence="7">
    <location>
        <begin position="100"/>
        <end position="121"/>
    </location>
</feature>
<dbReference type="RefSeq" id="WP_111348687.1">
    <property type="nucleotide sequence ID" value="NZ_QHHQ01000004.1"/>
</dbReference>
<dbReference type="InterPro" id="IPR045621">
    <property type="entry name" value="BPD_transp_1_N"/>
</dbReference>
<keyword evidence="10" id="KW-1185">Reference proteome</keyword>
<name>A0A8B2NNB6_9HYPH</name>
<evidence type="ECO:0000256" key="7">
    <source>
        <dbReference type="RuleBase" id="RU363032"/>
    </source>
</evidence>
<dbReference type="SUPFAM" id="SSF161098">
    <property type="entry name" value="MetI-like"/>
    <property type="match status" value="1"/>
</dbReference>
<dbReference type="GO" id="GO:0055085">
    <property type="term" value="P:transmembrane transport"/>
    <property type="evidence" value="ECO:0007669"/>
    <property type="project" value="InterPro"/>
</dbReference>
<dbReference type="OrthoDB" id="9807402at2"/>
<dbReference type="PANTHER" id="PTHR43163:SF2">
    <property type="entry name" value="ABC TRANSPORTER PERMEASE PROTEIN"/>
    <property type="match status" value="1"/>
</dbReference>
<sequence length="328" mass="35367">MSLFLVQRVLQAVVVIAVVMVLAFLMFRFLGDPIVSILGANSTGIQRDALRAELGLDRPLVLQFADYVWKTLQGNFGISYRLGTPVARVLAERAPATIELATTGMVLALAVGIPAGIYAALKRGRVGSNLALAVSLIGISMPSFFMGLLLIWIFSVKLGWLSSFGRGQVTDLGGWTTSFLTASGIKALIMPAVTISVFQIAMIMRLVRAEMLEVLRMDYIRFAQARGLPGRSVHIHHALRNTLVPVITVAGLQLGSVIAFAVITEQVFQWPGLGLLFLQSVAAADVPVLSAYLILIAVFFVTINLVVDLLYYAIDPRLRATVASGGRA</sequence>
<evidence type="ECO:0000259" key="8">
    <source>
        <dbReference type="PROSITE" id="PS50928"/>
    </source>
</evidence>
<evidence type="ECO:0000256" key="3">
    <source>
        <dbReference type="ARBA" id="ARBA00022475"/>
    </source>
</evidence>
<organism evidence="9 10">
    <name type="scientific">Acuticoccus sediminis</name>
    <dbReference type="NCBI Taxonomy" id="2184697"/>
    <lineage>
        <taxon>Bacteria</taxon>
        <taxon>Pseudomonadati</taxon>
        <taxon>Pseudomonadota</taxon>
        <taxon>Alphaproteobacteria</taxon>
        <taxon>Hyphomicrobiales</taxon>
        <taxon>Amorphaceae</taxon>
        <taxon>Acuticoccus</taxon>
    </lineage>
</organism>
<protein>
    <submittedName>
        <fullName evidence="9">ABC transporter permease</fullName>
    </submittedName>
</protein>
<keyword evidence="6 7" id="KW-0472">Membrane</keyword>
<dbReference type="GO" id="GO:0005886">
    <property type="term" value="C:plasma membrane"/>
    <property type="evidence" value="ECO:0007669"/>
    <property type="project" value="UniProtKB-SubCell"/>
</dbReference>
<dbReference type="Pfam" id="PF19300">
    <property type="entry name" value="BPD_transp_1_N"/>
    <property type="match status" value="1"/>
</dbReference>
<dbReference type="PROSITE" id="PS50928">
    <property type="entry name" value="ABC_TM1"/>
    <property type="match status" value="1"/>
</dbReference>
<evidence type="ECO:0000256" key="6">
    <source>
        <dbReference type="ARBA" id="ARBA00023136"/>
    </source>
</evidence>
<evidence type="ECO:0000313" key="9">
    <source>
        <dbReference type="EMBL" id="RAI00101.1"/>
    </source>
</evidence>
<feature type="transmembrane region" description="Helical" evidence="7">
    <location>
        <begin position="243"/>
        <end position="268"/>
    </location>
</feature>
<feature type="transmembrane region" description="Helical" evidence="7">
    <location>
        <begin position="130"/>
        <end position="154"/>
    </location>
</feature>
<feature type="transmembrane region" description="Helical" evidence="7">
    <location>
        <begin position="288"/>
        <end position="314"/>
    </location>
</feature>
<reference evidence="9 10" key="1">
    <citation type="submission" date="2018-05" db="EMBL/GenBank/DDBJ databases">
        <title>Acuticoccus sediminis sp. nov., isolated from deep-sea sediment of Indian Ocean.</title>
        <authorList>
            <person name="Liu X."/>
            <person name="Lai Q."/>
            <person name="Du Y."/>
            <person name="Sun F."/>
            <person name="Zhang X."/>
            <person name="Wang S."/>
            <person name="Shao Z."/>
        </authorList>
    </citation>
    <scope>NUCLEOTIDE SEQUENCE [LARGE SCALE GENOMIC DNA]</scope>
    <source>
        <strain evidence="9 10">PTG4-2</strain>
    </source>
</reference>
<evidence type="ECO:0000256" key="5">
    <source>
        <dbReference type="ARBA" id="ARBA00022989"/>
    </source>
</evidence>
<dbReference type="AlphaFoldDB" id="A0A8B2NNB6"/>
<dbReference type="PANTHER" id="PTHR43163">
    <property type="entry name" value="DIPEPTIDE TRANSPORT SYSTEM PERMEASE PROTEIN DPPB-RELATED"/>
    <property type="match status" value="1"/>
</dbReference>
<comment type="caution">
    <text evidence="9">The sequence shown here is derived from an EMBL/GenBank/DDBJ whole genome shotgun (WGS) entry which is preliminary data.</text>
</comment>
<evidence type="ECO:0000313" key="10">
    <source>
        <dbReference type="Proteomes" id="UP000249590"/>
    </source>
</evidence>
<comment type="subcellular location">
    <subcellularLocation>
        <location evidence="1 7">Cell membrane</location>
        <topology evidence="1 7">Multi-pass membrane protein</topology>
    </subcellularLocation>
</comment>
<dbReference type="Proteomes" id="UP000249590">
    <property type="component" value="Unassembled WGS sequence"/>
</dbReference>
<evidence type="ECO:0000256" key="4">
    <source>
        <dbReference type="ARBA" id="ARBA00022692"/>
    </source>
</evidence>
<feature type="transmembrane region" description="Helical" evidence="7">
    <location>
        <begin position="188"/>
        <end position="207"/>
    </location>
</feature>
<comment type="similarity">
    <text evidence="7">Belongs to the binding-protein-dependent transport system permease family.</text>
</comment>
<dbReference type="InterPro" id="IPR000515">
    <property type="entry name" value="MetI-like"/>
</dbReference>